<keyword evidence="12" id="KW-0675">Receptor</keyword>
<keyword evidence="2 8" id="KW-0813">Transport</keyword>
<dbReference type="InterPro" id="IPR039426">
    <property type="entry name" value="TonB-dep_rcpt-like"/>
</dbReference>
<dbReference type="NCBIfam" id="TIGR04057">
    <property type="entry name" value="SusC_RagA_signa"/>
    <property type="match status" value="1"/>
</dbReference>
<dbReference type="EMBL" id="CP025791">
    <property type="protein sequence ID" value="AUP79365.1"/>
    <property type="molecule type" value="Genomic_DNA"/>
</dbReference>
<accession>A0A2K9PQP7</accession>
<dbReference type="InterPro" id="IPR023996">
    <property type="entry name" value="TonB-dep_OMP_SusC/RagA"/>
</dbReference>
<name>A0A2K9PQP7_9FLAO</name>
<evidence type="ECO:0000256" key="4">
    <source>
        <dbReference type="ARBA" id="ARBA00022692"/>
    </source>
</evidence>
<keyword evidence="4 8" id="KW-0812">Transmembrane</keyword>
<dbReference type="Gene3D" id="2.60.40.1120">
    <property type="entry name" value="Carboxypeptidase-like, regulatory domain"/>
    <property type="match status" value="1"/>
</dbReference>
<dbReference type="KEGG" id="fek:C1H87_11855"/>
<dbReference type="SUPFAM" id="SSF49464">
    <property type="entry name" value="Carboxypeptidase regulatory domain-like"/>
    <property type="match status" value="1"/>
</dbReference>
<evidence type="ECO:0000256" key="8">
    <source>
        <dbReference type="PROSITE-ProRule" id="PRU01360"/>
    </source>
</evidence>
<dbReference type="Proteomes" id="UP000235826">
    <property type="component" value="Chromosome"/>
</dbReference>
<dbReference type="InterPro" id="IPR037066">
    <property type="entry name" value="Plug_dom_sf"/>
</dbReference>
<organism evidence="12 13">
    <name type="scientific">Flavivirga eckloniae</name>
    <dbReference type="NCBI Taxonomy" id="1803846"/>
    <lineage>
        <taxon>Bacteria</taxon>
        <taxon>Pseudomonadati</taxon>
        <taxon>Bacteroidota</taxon>
        <taxon>Flavobacteriia</taxon>
        <taxon>Flavobacteriales</taxon>
        <taxon>Flavobacteriaceae</taxon>
        <taxon>Flavivirga</taxon>
    </lineage>
</organism>
<evidence type="ECO:0000256" key="2">
    <source>
        <dbReference type="ARBA" id="ARBA00022448"/>
    </source>
</evidence>
<dbReference type="RefSeq" id="WP_102756020.1">
    <property type="nucleotide sequence ID" value="NZ_CP025791.1"/>
</dbReference>
<dbReference type="InterPro" id="IPR023997">
    <property type="entry name" value="TonB-dep_OMP_SusC/RagA_CS"/>
</dbReference>
<feature type="domain" description="TonB-dependent receptor-like beta-barrel" evidence="10">
    <location>
        <begin position="429"/>
        <end position="979"/>
    </location>
</feature>
<sequence>MKLLKLLKQKCQHRIFMLTMVWLAGISVGHSQNTITGTVKDESNQPLAGANVIVKGTSIGSQTDFDGLFSISAANNETIVVSYLGYVTQEVPVGGRSKIDVILVEDASQLEEIVIVGYGSQKKSDLTGAVASVSGKDIDNFTFTDASQALQGRMAGVSVQSSGGSPGASANITIRGTSTFTDIGPLFVIDGMITGNMNTVNPGDIDTISVLKDASALAIYGSRAANGVVIITTKKGTKGKVSINLDTSYGVQKVINTFDWANARQYADIVNEANDNDGTARFPANDTQFDPNYSSDLYGESLRTASVQNTNLSISGGGENTLFGLSLNHYFQEGVVKFSDFERTTARANGSFTKGRFKLESTIGLTRTVNNPNPFFNRERNLIPTIRLRNDAGEWSASDLEARGISGTPAGFYGPGTLANELALAALEDRTVTRNTVLGNVTGSFEIFDGLTYKLNAGIESYTDNNYRFSPDEQVIYDGTTRANSELTERNTVFLSTLIEHTLNYNKTFGKHTVDLIGGTTEQVNKIRTLGATSINFPNNDVRVVSAGEVQSAISQEATSVIQSYFGRLNYTFDNRYILTASIRRDGSSLFKDGLRWGNFPSAAIGWNISNEPFMEDFDALKNIKLRAGYGEVGSNNVAFYQTDAVLNLFSDYVVGDGQDRVNGYAITNSVNPFITWETTKTTNIGLEFSALSNKLNVTMDYFIKESEDILLAIPLSFITGTGNDVPRNVGNIENKGFEFLATYRDQIGDLSFSATGNFSILNNEVTSLGGGSPINQGSFTSNTIFSTRTDVGQPVGSFYGYVLDGIYQTDAEATAANDQPGNPRAGDLKFKDIGGPDGSGPDGMIDENDQTYLGNPAPDFEYGINLTAEYKNFDLSLFFNGVSGNTILNGTKYRGYFDTDGNYLADALNAWTPSNTNTSIPRNTQSDPGFNRRMSTFYLENGAYFRLRNAQIGYSIPSSILDKIKLEKIRFYLSAINLFTITDYTGYYPEVGRNNRGAGQDQDILTNSTTLFNRGVDEGSYPTPRTFQLGLQVSF</sequence>
<dbReference type="Gene3D" id="2.170.130.10">
    <property type="entry name" value="TonB-dependent receptor, plug domain"/>
    <property type="match status" value="1"/>
</dbReference>
<feature type="domain" description="TonB-dependent receptor plug" evidence="11">
    <location>
        <begin position="123"/>
        <end position="228"/>
    </location>
</feature>
<evidence type="ECO:0000256" key="6">
    <source>
        <dbReference type="ARBA" id="ARBA00023136"/>
    </source>
</evidence>
<dbReference type="NCBIfam" id="TIGR04056">
    <property type="entry name" value="OMP_RagA_SusC"/>
    <property type="match status" value="1"/>
</dbReference>
<dbReference type="PROSITE" id="PS52016">
    <property type="entry name" value="TONB_DEPENDENT_REC_3"/>
    <property type="match status" value="1"/>
</dbReference>
<dbReference type="Pfam" id="PF07715">
    <property type="entry name" value="Plug"/>
    <property type="match status" value="1"/>
</dbReference>
<evidence type="ECO:0000256" key="3">
    <source>
        <dbReference type="ARBA" id="ARBA00022452"/>
    </source>
</evidence>
<keyword evidence="7 8" id="KW-0998">Cell outer membrane</keyword>
<evidence type="ECO:0000256" key="1">
    <source>
        <dbReference type="ARBA" id="ARBA00004571"/>
    </source>
</evidence>
<keyword evidence="6 8" id="KW-0472">Membrane</keyword>
<dbReference type="Gene3D" id="2.40.170.20">
    <property type="entry name" value="TonB-dependent receptor, beta-barrel domain"/>
    <property type="match status" value="1"/>
</dbReference>
<dbReference type="InterPro" id="IPR036942">
    <property type="entry name" value="Beta-barrel_TonB_sf"/>
</dbReference>
<keyword evidence="5 9" id="KW-0798">TonB box</keyword>
<dbReference type="OrthoDB" id="9768177at2"/>
<reference evidence="12 13" key="1">
    <citation type="submission" date="2018-01" db="EMBL/GenBank/DDBJ databases">
        <title>Complete genome sequence of Flavivirga eckloniae ECD14 isolated from seaweed Ecklonia cava.</title>
        <authorList>
            <person name="Lee J.H."/>
            <person name="Baik K.S."/>
            <person name="Seong C.N."/>
        </authorList>
    </citation>
    <scope>NUCLEOTIDE SEQUENCE [LARGE SCALE GENOMIC DNA]</scope>
    <source>
        <strain evidence="12 13">ECD14</strain>
    </source>
</reference>
<comment type="subcellular location">
    <subcellularLocation>
        <location evidence="1 8">Cell outer membrane</location>
        <topology evidence="1 8">Multi-pass membrane protein</topology>
    </subcellularLocation>
</comment>
<dbReference type="Pfam" id="PF13715">
    <property type="entry name" value="CarbopepD_reg_2"/>
    <property type="match status" value="1"/>
</dbReference>
<dbReference type="Pfam" id="PF00593">
    <property type="entry name" value="TonB_dep_Rec_b-barrel"/>
    <property type="match status" value="1"/>
</dbReference>
<evidence type="ECO:0000256" key="9">
    <source>
        <dbReference type="RuleBase" id="RU003357"/>
    </source>
</evidence>
<dbReference type="InterPro" id="IPR000531">
    <property type="entry name" value="Beta-barrel_TonB"/>
</dbReference>
<dbReference type="InterPro" id="IPR012910">
    <property type="entry name" value="Plug_dom"/>
</dbReference>
<dbReference type="SUPFAM" id="SSF56935">
    <property type="entry name" value="Porins"/>
    <property type="match status" value="1"/>
</dbReference>
<gene>
    <name evidence="12" type="ORF">C1H87_11855</name>
</gene>
<keyword evidence="13" id="KW-1185">Reference proteome</keyword>
<evidence type="ECO:0000259" key="11">
    <source>
        <dbReference type="Pfam" id="PF07715"/>
    </source>
</evidence>
<evidence type="ECO:0000313" key="12">
    <source>
        <dbReference type="EMBL" id="AUP79365.1"/>
    </source>
</evidence>
<evidence type="ECO:0000313" key="13">
    <source>
        <dbReference type="Proteomes" id="UP000235826"/>
    </source>
</evidence>
<dbReference type="GO" id="GO:0009279">
    <property type="term" value="C:cell outer membrane"/>
    <property type="evidence" value="ECO:0007669"/>
    <property type="project" value="UniProtKB-SubCell"/>
</dbReference>
<proteinExistence type="inferred from homology"/>
<dbReference type="AlphaFoldDB" id="A0A2K9PQP7"/>
<protein>
    <submittedName>
        <fullName evidence="12">TonB-dependent receptor</fullName>
    </submittedName>
</protein>
<evidence type="ECO:0000256" key="5">
    <source>
        <dbReference type="ARBA" id="ARBA00023077"/>
    </source>
</evidence>
<comment type="similarity">
    <text evidence="8 9">Belongs to the TonB-dependent receptor family.</text>
</comment>
<evidence type="ECO:0000256" key="7">
    <source>
        <dbReference type="ARBA" id="ARBA00023237"/>
    </source>
</evidence>
<dbReference type="InterPro" id="IPR008969">
    <property type="entry name" value="CarboxyPept-like_regulatory"/>
</dbReference>
<evidence type="ECO:0000259" key="10">
    <source>
        <dbReference type="Pfam" id="PF00593"/>
    </source>
</evidence>
<keyword evidence="3 8" id="KW-1134">Transmembrane beta strand</keyword>